<feature type="domain" description="Ferrous iron transporter FeoA-like" evidence="2">
    <location>
        <begin position="8"/>
        <end position="80"/>
    </location>
</feature>
<evidence type="ECO:0000313" key="3">
    <source>
        <dbReference type="EMBL" id="KAA6184414.1"/>
    </source>
</evidence>
<dbReference type="SMART" id="SM00899">
    <property type="entry name" value="FeoA"/>
    <property type="match status" value="1"/>
</dbReference>
<dbReference type="Proteomes" id="UP000322981">
    <property type="component" value="Unassembled WGS sequence"/>
</dbReference>
<dbReference type="InterPro" id="IPR038157">
    <property type="entry name" value="FeoA_core_dom"/>
</dbReference>
<dbReference type="GO" id="GO:0046914">
    <property type="term" value="F:transition metal ion binding"/>
    <property type="evidence" value="ECO:0007669"/>
    <property type="project" value="InterPro"/>
</dbReference>
<keyword evidence="1" id="KW-0408">Iron</keyword>
<comment type="caution">
    <text evidence="3">The sequence shown here is derived from an EMBL/GenBank/DDBJ whole genome shotgun (WGS) entry which is preliminary data.</text>
</comment>
<dbReference type="EMBL" id="VWXX01000020">
    <property type="protein sequence ID" value="KAA6184414.1"/>
    <property type="molecule type" value="Genomic_DNA"/>
</dbReference>
<organism evidence="3 4">
    <name type="scientific">Thiohalocapsa marina</name>
    <dbReference type="NCBI Taxonomy" id="424902"/>
    <lineage>
        <taxon>Bacteria</taxon>
        <taxon>Pseudomonadati</taxon>
        <taxon>Pseudomonadota</taxon>
        <taxon>Gammaproteobacteria</taxon>
        <taxon>Chromatiales</taxon>
        <taxon>Chromatiaceae</taxon>
        <taxon>Thiohalocapsa</taxon>
    </lineage>
</organism>
<gene>
    <name evidence="3" type="ORF">F2Q65_12535</name>
</gene>
<keyword evidence="4" id="KW-1185">Reference proteome</keyword>
<evidence type="ECO:0000259" key="2">
    <source>
        <dbReference type="SMART" id="SM00899"/>
    </source>
</evidence>
<dbReference type="InterPro" id="IPR008988">
    <property type="entry name" value="Transcriptional_repressor_C"/>
</dbReference>
<reference evidence="3 4" key="1">
    <citation type="submission" date="2019-09" db="EMBL/GenBank/DDBJ databases">
        <title>Whole-genome sequence of the purple sulfur bacterium Thiohalocapsa marina DSM 19078.</title>
        <authorList>
            <person name="Kyndt J.A."/>
            <person name="Meyer T.E."/>
        </authorList>
    </citation>
    <scope>NUCLEOTIDE SEQUENCE [LARGE SCALE GENOMIC DNA]</scope>
    <source>
        <strain evidence="3 4">DSM 19078</strain>
    </source>
</reference>
<dbReference type="Pfam" id="PF04023">
    <property type="entry name" value="FeoA"/>
    <property type="match status" value="1"/>
</dbReference>
<name>A0A5M8FIV3_9GAMM</name>
<evidence type="ECO:0000313" key="4">
    <source>
        <dbReference type="Proteomes" id="UP000322981"/>
    </source>
</evidence>
<sequence>MPLCGDVRTLNDIGTGAQVRIRRHHSNGAVRQRLLDLGLMPNVLVTLVRSAPLNDPIQLRLDGSSITLRRREAVTIEVSGEDMPR</sequence>
<accession>A0A5M8FIV3</accession>
<dbReference type="OrthoDB" id="9811076at2"/>
<proteinExistence type="predicted"/>
<dbReference type="PANTHER" id="PTHR42954">
    <property type="entry name" value="FE(2+) TRANSPORT PROTEIN A"/>
    <property type="match status" value="1"/>
</dbReference>
<evidence type="ECO:0000256" key="1">
    <source>
        <dbReference type="ARBA" id="ARBA00023004"/>
    </source>
</evidence>
<dbReference type="PANTHER" id="PTHR42954:SF2">
    <property type="entry name" value="FE(2+) TRANSPORT PROTEIN A"/>
    <property type="match status" value="1"/>
</dbReference>
<dbReference type="InterPro" id="IPR052713">
    <property type="entry name" value="FeoA"/>
</dbReference>
<dbReference type="InterPro" id="IPR007167">
    <property type="entry name" value="Fe-transptr_FeoA-like"/>
</dbReference>
<protein>
    <submittedName>
        <fullName evidence="3">Ferrous iron transport protein A</fullName>
    </submittedName>
</protein>
<dbReference type="Gene3D" id="2.30.30.90">
    <property type="match status" value="1"/>
</dbReference>
<dbReference type="AlphaFoldDB" id="A0A5M8FIV3"/>
<dbReference type="SUPFAM" id="SSF50037">
    <property type="entry name" value="C-terminal domain of transcriptional repressors"/>
    <property type="match status" value="1"/>
</dbReference>